<dbReference type="CDD" id="cd00995">
    <property type="entry name" value="PBP2_NikA_DppA_OppA_like"/>
    <property type="match status" value="1"/>
</dbReference>
<sequence>MTLGLALALTACGGGSGEGEGSGGAKGVTIALSAEPIEWINPLNENGSPGIQVAQAMFAPLVTTDASTGKLQNVLAESVTPDATSQTWTIKLKKGNTFQNGQPLTAKDYVDSWNLTAQGSNAWKNNGFFSKVEGYDALNPETAEGATPKPTAVKAMTGLKLVDEHTFSVKLKYPFSQFGLTLQYMGLAPLAEEVRKDPKAYERKQIGNGPYKLATGEWKAGEDIKLVKWDGYKGPNAPEADSITFRFIPNEDTAYNEFLAGTVDFVSVPATKIQTFKTDAPDRWMLSESSGNNYWAFPTWDPRFANPKLRHAFSMAIDREAFAKLVGIATPATGLIAPDINGARPGACKTCKLDVAEAKRLLAEAGGFNGPLSIYYNTTRATGQIFAEALGNMIRQNLGIEVKYVGKQGSEITKLADDRKLDGMRLSGWGHDYPSIEDYLTPMLKSTGDANFAGYKNPKLDDLLAKGDAEPDQEKAIKIYQQAEDLALQDLPLIPLWHGQNAYLHSERIQPRNSKFLGVQPLYSTFK</sequence>
<keyword evidence="3" id="KW-1185">Reference proteome</keyword>
<evidence type="ECO:0000259" key="1">
    <source>
        <dbReference type="Pfam" id="PF00496"/>
    </source>
</evidence>
<dbReference type="RefSeq" id="WP_380047113.1">
    <property type="nucleotide sequence ID" value="NZ_JBHLTC010000018.1"/>
</dbReference>
<feature type="domain" description="Solute-binding protein family 5" evidence="1">
    <location>
        <begin position="71"/>
        <end position="450"/>
    </location>
</feature>
<dbReference type="InterPro" id="IPR000914">
    <property type="entry name" value="SBP_5_dom"/>
</dbReference>
<evidence type="ECO:0000313" key="2">
    <source>
        <dbReference type="EMBL" id="MFC0625074.1"/>
    </source>
</evidence>
<protein>
    <submittedName>
        <fullName evidence="2">ABC transporter substrate-binding protein</fullName>
    </submittedName>
</protein>
<dbReference type="PANTHER" id="PTHR30290:SF83">
    <property type="entry name" value="ABC TRANSPORTER SUBSTRATE-BINDING PROTEIN"/>
    <property type="match status" value="1"/>
</dbReference>
<dbReference type="SUPFAM" id="SSF53850">
    <property type="entry name" value="Periplasmic binding protein-like II"/>
    <property type="match status" value="1"/>
</dbReference>
<gene>
    <name evidence="2" type="ORF">ACFFGN_13430</name>
</gene>
<dbReference type="Gene3D" id="3.10.105.10">
    <property type="entry name" value="Dipeptide-binding Protein, Domain 3"/>
    <property type="match status" value="1"/>
</dbReference>
<dbReference type="Gene3D" id="3.90.76.10">
    <property type="entry name" value="Dipeptide-binding Protein, Domain 1"/>
    <property type="match status" value="1"/>
</dbReference>
<name>A0ABV6QKB0_9ACTN</name>
<evidence type="ECO:0000313" key="3">
    <source>
        <dbReference type="Proteomes" id="UP001589890"/>
    </source>
</evidence>
<dbReference type="PANTHER" id="PTHR30290">
    <property type="entry name" value="PERIPLASMIC BINDING COMPONENT OF ABC TRANSPORTER"/>
    <property type="match status" value="1"/>
</dbReference>
<dbReference type="PIRSF" id="PIRSF002741">
    <property type="entry name" value="MppA"/>
    <property type="match status" value="1"/>
</dbReference>
<accession>A0ABV6QKB0</accession>
<organism evidence="2 3">
    <name type="scientific">Kribbella deserti</name>
    <dbReference type="NCBI Taxonomy" id="1926257"/>
    <lineage>
        <taxon>Bacteria</taxon>
        <taxon>Bacillati</taxon>
        <taxon>Actinomycetota</taxon>
        <taxon>Actinomycetes</taxon>
        <taxon>Propionibacteriales</taxon>
        <taxon>Kribbellaceae</taxon>
        <taxon>Kribbella</taxon>
    </lineage>
</organism>
<dbReference type="EMBL" id="JBHLTC010000018">
    <property type="protein sequence ID" value="MFC0625074.1"/>
    <property type="molecule type" value="Genomic_DNA"/>
</dbReference>
<dbReference type="InterPro" id="IPR030678">
    <property type="entry name" value="Peptide/Ni-bd"/>
</dbReference>
<dbReference type="Gene3D" id="3.40.190.10">
    <property type="entry name" value="Periplasmic binding protein-like II"/>
    <property type="match status" value="1"/>
</dbReference>
<comment type="caution">
    <text evidence="2">The sequence shown here is derived from an EMBL/GenBank/DDBJ whole genome shotgun (WGS) entry which is preliminary data.</text>
</comment>
<dbReference type="Proteomes" id="UP001589890">
    <property type="component" value="Unassembled WGS sequence"/>
</dbReference>
<dbReference type="Pfam" id="PF00496">
    <property type="entry name" value="SBP_bac_5"/>
    <property type="match status" value="1"/>
</dbReference>
<reference evidence="2 3" key="1">
    <citation type="submission" date="2024-09" db="EMBL/GenBank/DDBJ databases">
        <authorList>
            <person name="Sun Q."/>
            <person name="Mori K."/>
        </authorList>
    </citation>
    <scope>NUCLEOTIDE SEQUENCE [LARGE SCALE GENOMIC DNA]</scope>
    <source>
        <strain evidence="2 3">CGMCC 1.15906</strain>
    </source>
</reference>
<proteinExistence type="predicted"/>
<dbReference type="InterPro" id="IPR039424">
    <property type="entry name" value="SBP_5"/>
</dbReference>